<dbReference type="Gene3D" id="3.30.9.10">
    <property type="entry name" value="D-Amino Acid Oxidase, subunit A, domain 2"/>
    <property type="match status" value="1"/>
</dbReference>
<dbReference type="InterPro" id="IPR050641">
    <property type="entry name" value="RIFMO-like"/>
</dbReference>
<dbReference type="InterPro" id="IPR002938">
    <property type="entry name" value="FAD-bd"/>
</dbReference>
<accession>A0A382EKB0</accession>
<evidence type="ECO:0000256" key="3">
    <source>
        <dbReference type="ARBA" id="ARBA00022827"/>
    </source>
</evidence>
<dbReference type="PRINTS" id="PR00420">
    <property type="entry name" value="RNGMNOXGNASE"/>
</dbReference>
<dbReference type="EMBL" id="UINC01044619">
    <property type="protein sequence ID" value="SVB50307.1"/>
    <property type="molecule type" value="Genomic_DNA"/>
</dbReference>
<dbReference type="Pfam" id="PF01494">
    <property type="entry name" value="FAD_binding_3"/>
    <property type="match status" value="1"/>
</dbReference>
<comment type="cofactor">
    <cofactor evidence="1">
        <name>FAD</name>
        <dbReference type="ChEBI" id="CHEBI:57692"/>
    </cofactor>
</comment>
<evidence type="ECO:0000313" key="5">
    <source>
        <dbReference type="EMBL" id="SVB50307.1"/>
    </source>
</evidence>
<dbReference type="SUPFAM" id="SSF51905">
    <property type="entry name" value="FAD/NAD(P)-binding domain"/>
    <property type="match status" value="1"/>
</dbReference>
<evidence type="ECO:0000256" key="1">
    <source>
        <dbReference type="ARBA" id="ARBA00001974"/>
    </source>
</evidence>
<name>A0A382EKB0_9ZZZZ</name>
<organism evidence="5">
    <name type="scientific">marine metagenome</name>
    <dbReference type="NCBI Taxonomy" id="408172"/>
    <lineage>
        <taxon>unclassified sequences</taxon>
        <taxon>metagenomes</taxon>
        <taxon>ecological metagenomes</taxon>
    </lineage>
</organism>
<dbReference type="InterPro" id="IPR036188">
    <property type="entry name" value="FAD/NAD-bd_sf"/>
</dbReference>
<reference evidence="5" key="1">
    <citation type="submission" date="2018-05" db="EMBL/GenBank/DDBJ databases">
        <authorList>
            <person name="Lanie J.A."/>
            <person name="Ng W.-L."/>
            <person name="Kazmierczak K.M."/>
            <person name="Andrzejewski T.M."/>
            <person name="Davidsen T.M."/>
            <person name="Wayne K.J."/>
            <person name="Tettelin H."/>
            <person name="Glass J.I."/>
            <person name="Rusch D."/>
            <person name="Podicherti R."/>
            <person name="Tsui H.-C.T."/>
            <person name="Winkler M.E."/>
        </authorList>
    </citation>
    <scope>NUCLEOTIDE SEQUENCE</scope>
</reference>
<keyword evidence="2" id="KW-0285">Flavoprotein</keyword>
<keyword evidence="3" id="KW-0274">FAD</keyword>
<dbReference type="Gene3D" id="3.50.50.60">
    <property type="entry name" value="FAD/NAD(P)-binding domain"/>
    <property type="match status" value="1"/>
</dbReference>
<sequence>MTQLHTDVIIVGGGPAGLLLAIELGRRQIRTILFDQDCSTTINPQANATQARTMEHYRRLGFANEVRTQGLPPNYPTDIAYFTTFSGYELARFQLPSADEAKDLIKKMGGSWSAAELPHRVSQMYVEQVLHRQATRLKSVALRYQHEVTKVIDNIDHVEATVVTDKNTFVVSAQYLIGCDGPRSTVRKHLGITMEGEANKKRDFVGGYMHAVYLKGKHLYDAINGDPAWMHVNVNHRRRCFLAAIDGKSEFVFHTQLKSGEDKDNISEIQTRNMFAECMGRSVDFDIISRSSWTAGFTLVAEKLSVDRIFLAGDAAHLFTPTGGLGYNTAIEDAVNLGWKLAAVIKKWGGSRLLDSYQMERHPSAVRNTNYARGFAESLGSFKPKPELEAHTSEGSKLRA</sequence>
<dbReference type="GO" id="GO:0016709">
    <property type="term" value="F:oxidoreductase activity, acting on paired donors, with incorporation or reduction of molecular oxygen, NAD(P)H as one donor, and incorporation of one atom of oxygen"/>
    <property type="evidence" value="ECO:0007669"/>
    <property type="project" value="UniProtKB-ARBA"/>
</dbReference>
<evidence type="ECO:0000256" key="2">
    <source>
        <dbReference type="ARBA" id="ARBA00022630"/>
    </source>
</evidence>
<feature type="non-terminal residue" evidence="5">
    <location>
        <position position="400"/>
    </location>
</feature>
<dbReference type="PANTHER" id="PTHR43004">
    <property type="entry name" value="TRK SYSTEM POTASSIUM UPTAKE PROTEIN"/>
    <property type="match status" value="1"/>
</dbReference>
<proteinExistence type="predicted"/>
<feature type="domain" description="FAD-binding" evidence="4">
    <location>
        <begin position="6"/>
        <end position="369"/>
    </location>
</feature>
<protein>
    <recommendedName>
        <fullName evidence="4">FAD-binding domain-containing protein</fullName>
    </recommendedName>
</protein>
<dbReference type="AlphaFoldDB" id="A0A382EKB0"/>
<dbReference type="NCBIfam" id="NF004780">
    <property type="entry name" value="PRK06126.1"/>
    <property type="match status" value="1"/>
</dbReference>
<dbReference type="GO" id="GO:0071949">
    <property type="term" value="F:FAD binding"/>
    <property type="evidence" value="ECO:0007669"/>
    <property type="project" value="InterPro"/>
</dbReference>
<dbReference type="PANTHER" id="PTHR43004:SF19">
    <property type="entry name" value="BINDING MONOOXYGENASE, PUTATIVE (JCVI)-RELATED"/>
    <property type="match status" value="1"/>
</dbReference>
<evidence type="ECO:0000259" key="4">
    <source>
        <dbReference type="Pfam" id="PF01494"/>
    </source>
</evidence>
<gene>
    <name evidence="5" type="ORF">METZ01_LOCUS203161</name>
</gene>